<dbReference type="AlphaFoldDB" id="A0A4U8YWK0"/>
<dbReference type="PANTHER" id="PTHR42961">
    <property type="entry name" value="IRON-SULFUR PROTEIN NUBPL"/>
    <property type="match status" value="1"/>
</dbReference>
<dbReference type="Pfam" id="PF10609">
    <property type="entry name" value="ParA"/>
    <property type="match status" value="1"/>
</dbReference>
<dbReference type="InterPro" id="IPR044304">
    <property type="entry name" value="NUBPL-like"/>
</dbReference>
<dbReference type="InterPro" id="IPR027417">
    <property type="entry name" value="P-loop_NTPase"/>
</dbReference>
<dbReference type="Gene3D" id="3.30.300.130">
    <property type="entry name" value="Fe-S cluster assembly (FSCA)"/>
    <property type="match status" value="1"/>
</dbReference>
<proteinExistence type="predicted"/>
<accession>A0A4U8YWK0</accession>
<dbReference type="GO" id="GO:0016226">
    <property type="term" value="P:iron-sulfur cluster assembly"/>
    <property type="evidence" value="ECO:0007669"/>
    <property type="project" value="InterPro"/>
</dbReference>
<keyword evidence="1" id="KW-0547">Nucleotide-binding</keyword>
<dbReference type="Gene3D" id="3.40.50.300">
    <property type="entry name" value="P-loop containing nucleotide triphosphate hydrolases"/>
    <property type="match status" value="1"/>
</dbReference>
<dbReference type="GO" id="GO:0005524">
    <property type="term" value="F:ATP binding"/>
    <property type="evidence" value="ECO:0007669"/>
    <property type="project" value="UniProtKB-KW"/>
</dbReference>
<dbReference type="Proteomes" id="UP000294360">
    <property type="component" value="Chromosome"/>
</dbReference>
<evidence type="ECO:0000313" key="4">
    <source>
        <dbReference type="EMBL" id="VFU07657.1"/>
    </source>
</evidence>
<protein>
    <submittedName>
        <fullName evidence="4">Iron-sulfur cluster carrier protein</fullName>
    </submittedName>
</protein>
<evidence type="ECO:0000256" key="2">
    <source>
        <dbReference type="ARBA" id="ARBA00022840"/>
    </source>
</evidence>
<dbReference type="EMBL" id="LR536450">
    <property type="protein sequence ID" value="VFU07657.1"/>
    <property type="molecule type" value="Genomic_DNA"/>
</dbReference>
<gene>
    <name evidence="4" type="ORF">MTUNDRAET4_0764</name>
</gene>
<evidence type="ECO:0000313" key="5">
    <source>
        <dbReference type="Proteomes" id="UP000294360"/>
    </source>
</evidence>
<dbReference type="Pfam" id="PF01883">
    <property type="entry name" value="FeS_assembly_P"/>
    <property type="match status" value="1"/>
</dbReference>
<feature type="domain" description="MIP18 family-like" evidence="3">
    <location>
        <begin position="4"/>
        <end position="75"/>
    </location>
</feature>
<organism evidence="4 5">
    <name type="scientific">Methylocella tundrae</name>
    <dbReference type="NCBI Taxonomy" id="227605"/>
    <lineage>
        <taxon>Bacteria</taxon>
        <taxon>Pseudomonadati</taxon>
        <taxon>Pseudomonadota</taxon>
        <taxon>Alphaproteobacteria</taxon>
        <taxon>Hyphomicrobiales</taxon>
        <taxon>Beijerinckiaceae</taxon>
        <taxon>Methylocella</taxon>
    </lineage>
</organism>
<dbReference type="InterPro" id="IPR002744">
    <property type="entry name" value="MIP18-like"/>
</dbReference>
<keyword evidence="2" id="KW-0067">ATP-binding</keyword>
<evidence type="ECO:0000259" key="3">
    <source>
        <dbReference type="Pfam" id="PF01883"/>
    </source>
</evidence>
<dbReference type="GO" id="GO:0051539">
    <property type="term" value="F:4 iron, 4 sulfur cluster binding"/>
    <property type="evidence" value="ECO:0007669"/>
    <property type="project" value="TreeGrafter"/>
</dbReference>
<name>A0A4U8YWK0_METTU</name>
<dbReference type="InterPro" id="IPR033756">
    <property type="entry name" value="YlxH/NBP35"/>
</dbReference>
<dbReference type="KEGG" id="mtun:MTUNDRAET4_0764"/>
<evidence type="ECO:0000256" key="1">
    <source>
        <dbReference type="ARBA" id="ARBA00022741"/>
    </source>
</evidence>
<dbReference type="SUPFAM" id="SSF52540">
    <property type="entry name" value="P-loop containing nucleoside triphosphate hydrolases"/>
    <property type="match status" value="1"/>
</dbReference>
<dbReference type="SUPFAM" id="SSF117916">
    <property type="entry name" value="Fe-S cluster assembly (FSCA) domain-like"/>
    <property type="match status" value="1"/>
</dbReference>
<dbReference type="PANTHER" id="PTHR42961:SF2">
    <property type="entry name" value="IRON-SULFUR PROTEIN NUBPL"/>
    <property type="match status" value="1"/>
</dbReference>
<sequence>MASEQDVLTALRAVPGPDGRTPLPESGAVSGVSIRDGKVYVSIAIDPARAAAMEPMRAAAEIALRKISGVSSALVSLTADRAPPKAPPGPAKAPAARTIGIPGVANIIAIASGKGGVGKSTTAVNLALSLAALGWRIGILDADIYGPSLPRLLGLSGRPHSEGRVMTPLEAYGVKAMSIGFLVAEDDAMIWRGPMVMGAPSSSCCATSHGANLTALSSTCRPARETRN</sequence>
<reference evidence="4 5" key="1">
    <citation type="submission" date="2019-03" db="EMBL/GenBank/DDBJ databases">
        <authorList>
            <person name="Kox A.R. M."/>
        </authorList>
    </citation>
    <scope>NUCLEOTIDE SEQUENCE [LARGE SCALE GENOMIC DNA]</scope>
    <source>
        <strain evidence="4">MTUNDRAET4 annotated genome</strain>
    </source>
</reference>
<dbReference type="InterPro" id="IPR034904">
    <property type="entry name" value="FSCA_dom_sf"/>
</dbReference>